<feature type="transmembrane region" description="Helical" evidence="1">
    <location>
        <begin position="183"/>
        <end position="200"/>
    </location>
</feature>
<protein>
    <submittedName>
        <fullName evidence="2">Uncharacterized protein</fullName>
    </submittedName>
</protein>
<gene>
    <name evidence="2" type="ORF">AOX59_12245</name>
</gene>
<dbReference type="EMBL" id="CP013862">
    <property type="protein sequence ID" value="ALX49291.1"/>
    <property type="molecule type" value="Genomic_DNA"/>
</dbReference>
<evidence type="ECO:0000313" key="2">
    <source>
        <dbReference type="EMBL" id="ALX49291.1"/>
    </source>
</evidence>
<dbReference type="AlphaFoldDB" id="A0A0U3NRL3"/>
<evidence type="ECO:0000313" key="3">
    <source>
        <dbReference type="Proteomes" id="UP000050331"/>
    </source>
</evidence>
<accession>A0A0U3NRL3</accession>
<dbReference type="STRING" id="1472767.AOX59_12245"/>
<feature type="transmembrane region" description="Helical" evidence="1">
    <location>
        <begin position="20"/>
        <end position="41"/>
    </location>
</feature>
<feature type="transmembrane region" description="Helical" evidence="1">
    <location>
        <begin position="155"/>
        <end position="176"/>
    </location>
</feature>
<dbReference type="KEGG" id="lao:AOX59_12245"/>
<keyword evidence="1" id="KW-0812">Transmembrane</keyword>
<evidence type="ECO:0000256" key="1">
    <source>
        <dbReference type="SAM" id="Phobius"/>
    </source>
</evidence>
<feature type="transmembrane region" description="Helical" evidence="1">
    <location>
        <begin position="61"/>
        <end position="82"/>
    </location>
</feature>
<dbReference type="Proteomes" id="UP000050331">
    <property type="component" value="Chromosome"/>
</dbReference>
<organism evidence="2 3">
    <name type="scientific">Lentibacillus amyloliquefaciens</name>
    <dbReference type="NCBI Taxonomy" id="1472767"/>
    <lineage>
        <taxon>Bacteria</taxon>
        <taxon>Bacillati</taxon>
        <taxon>Bacillota</taxon>
        <taxon>Bacilli</taxon>
        <taxon>Bacillales</taxon>
        <taxon>Bacillaceae</taxon>
        <taxon>Lentibacillus</taxon>
    </lineage>
</organism>
<name>A0A0U3NRL3_9BACI</name>
<keyword evidence="1" id="KW-1133">Transmembrane helix</keyword>
<feature type="transmembrane region" description="Helical" evidence="1">
    <location>
        <begin position="220"/>
        <end position="241"/>
    </location>
</feature>
<feature type="transmembrane region" description="Helical" evidence="1">
    <location>
        <begin position="103"/>
        <end position="135"/>
    </location>
</feature>
<reference evidence="2 3" key="1">
    <citation type="submission" date="2016-01" db="EMBL/GenBank/DDBJ databases">
        <title>Complete genome sequence of strain Lentibacillus amyloliquefaciens LAM0015T isolated from saline sediment.</title>
        <authorList>
            <person name="Wang J.-L."/>
            <person name="He M.-X."/>
        </authorList>
    </citation>
    <scope>NUCLEOTIDE SEQUENCE [LARGE SCALE GENOMIC DNA]</scope>
    <source>
        <strain evidence="2 3">LAM0015</strain>
    </source>
</reference>
<proteinExistence type="predicted"/>
<keyword evidence="3" id="KW-1185">Reference proteome</keyword>
<keyword evidence="1" id="KW-0472">Membrane</keyword>
<sequence length="249" mass="27344">MSLTKPSLVKLVQKQFRFKLKNFSGMFSTLITLQLIGLLFSLGATSNFYSGGAIVDLEISYYSADIVFVFTILWGFISAVLMKTKAYREDDFAFVTNRLSSNLSNIAFLFSASIVGGVTAILSGYLLKVIAYFFFNFTPIIQTGLVDTPMELLTGMLSASLFIFLFASAGYLIGTLVHLHKSFAYITPVAVIGLLIIGDRGSSGHLLIEAGNFYFNETSFWLFACKILITAGLLLAGSFVVSQRLEVRT</sequence>